<protein>
    <submittedName>
        <fullName evidence="2">Uncharacterized protein</fullName>
    </submittedName>
</protein>
<sequence length="93" mass="10209">MAIEDQFQQHAAAGARTAPARDRQHAAGDDLAAERVVTVDHLTGKRLDPAPETQGHGWGHSRYCGQRRSCGSEFIRENLSGDGHVSNVRAYRE</sequence>
<name>A0A699W1C2_TANCI</name>
<proteinExistence type="predicted"/>
<reference evidence="2" key="1">
    <citation type="journal article" date="2019" name="Sci. Rep.">
        <title>Draft genome of Tanacetum cinerariifolium, the natural source of mosquito coil.</title>
        <authorList>
            <person name="Yamashiro T."/>
            <person name="Shiraishi A."/>
            <person name="Satake H."/>
            <person name="Nakayama K."/>
        </authorList>
    </citation>
    <scope>NUCLEOTIDE SEQUENCE</scope>
</reference>
<feature type="compositionally biased region" description="Basic and acidic residues" evidence="1">
    <location>
        <begin position="19"/>
        <end position="28"/>
    </location>
</feature>
<feature type="region of interest" description="Disordered" evidence="1">
    <location>
        <begin position="42"/>
        <end position="61"/>
    </location>
</feature>
<comment type="caution">
    <text evidence="2">The sequence shown here is derived from an EMBL/GenBank/DDBJ whole genome shotgun (WGS) entry which is preliminary data.</text>
</comment>
<dbReference type="AlphaFoldDB" id="A0A699W1C2"/>
<gene>
    <name evidence="2" type="ORF">Tci_912452</name>
</gene>
<dbReference type="EMBL" id="BKCJ011534410">
    <property type="protein sequence ID" value="GFD40483.1"/>
    <property type="molecule type" value="Genomic_DNA"/>
</dbReference>
<evidence type="ECO:0000256" key="1">
    <source>
        <dbReference type="SAM" id="MobiDB-lite"/>
    </source>
</evidence>
<organism evidence="2">
    <name type="scientific">Tanacetum cinerariifolium</name>
    <name type="common">Dalmatian daisy</name>
    <name type="synonym">Chrysanthemum cinerariifolium</name>
    <dbReference type="NCBI Taxonomy" id="118510"/>
    <lineage>
        <taxon>Eukaryota</taxon>
        <taxon>Viridiplantae</taxon>
        <taxon>Streptophyta</taxon>
        <taxon>Embryophyta</taxon>
        <taxon>Tracheophyta</taxon>
        <taxon>Spermatophyta</taxon>
        <taxon>Magnoliopsida</taxon>
        <taxon>eudicotyledons</taxon>
        <taxon>Gunneridae</taxon>
        <taxon>Pentapetalae</taxon>
        <taxon>asterids</taxon>
        <taxon>campanulids</taxon>
        <taxon>Asterales</taxon>
        <taxon>Asteraceae</taxon>
        <taxon>Asteroideae</taxon>
        <taxon>Anthemideae</taxon>
        <taxon>Anthemidinae</taxon>
        <taxon>Tanacetum</taxon>
    </lineage>
</organism>
<evidence type="ECO:0000313" key="2">
    <source>
        <dbReference type="EMBL" id="GFD40483.1"/>
    </source>
</evidence>
<accession>A0A699W1C2</accession>
<feature type="region of interest" description="Disordered" evidence="1">
    <location>
        <begin position="1"/>
        <end position="32"/>
    </location>
</feature>